<dbReference type="EMBL" id="QUTE01012241">
    <property type="protein sequence ID" value="RHZ07702.1"/>
    <property type="molecule type" value="Genomic_DNA"/>
</dbReference>
<dbReference type="AlphaFoldDB" id="A0A397F4K2"/>
<feature type="non-terminal residue" evidence="2">
    <location>
        <position position="1"/>
    </location>
</feature>
<sequence>REGSENTSVVVLDRARGVTDMVDLQGGAVEFKTKTSKVVEEWTDRYGAGCEQGGGKASPPPATSLHNVGVMAPFKRNLRNLWFLEEQIVGDNEDPFSPTARQKPMAINVMY</sequence>
<dbReference type="EMBL" id="QUTA01009426">
    <property type="protein sequence ID" value="RHY01050.1"/>
    <property type="molecule type" value="Genomic_DNA"/>
</dbReference>
<name>A0A397F4K2_APHAT</name>
<comment type="caution">
    <text evidence="2">The sequence shown here is derived from an EMBL/GenBank/DDBJ whole genome shotgun (WGS) entry which is preliminary data.</text>
</comment>
<accession>A0A397F4K2</accession>
<dbReference type="Proteomes" id="UP000266239">
    <property type="component" value="Unassembled WGS sequence"/>
</dbReference>
<evidence type="ECO:0000313" key="2">
    <source>
        <dbReference type="EMBL" id="RHZ07702.1"/>
    </source>
</evidence>
<evidence type="ECO:0000313" key="1">
    <source>
        <dbReference type="EMBL" id="RHY01050.1"/>
    </source>
</evidence>
<gene>
    <name evidence="1" type="ORF">DYB25_008871</name>
    <name evidence="2" type="ORF">DYB31_007623</name>
</gene>
<dbReference type="Proteomes" id="UP000266196">
    <property type="component" value="Unassembled WGS sequence"/>
</dbReference>
<evidence type="ECO:0000313" key="3">
    <source>
        <dbReference type="Proteomes" id="UP000266196"/>
    </source>
</evidence>
<evidence type="ECO:0000313" key="4">
    <source>
        <dbReference type="Proteomes" id="UP000266239"/>
    </source>
</evidence>
<reference evidence="3 4" key="1">
    <citation type="submission" date="2018-08" db="EMBL/GenBank/DDBJ databases">
        <title>Aphanomyces genome sequencing and annotation.</title>
        <authorList>
            <person name="Minardi D."/>
            <person name="Oidtmann B."/>
            <person name="Van Der Giezen M."/>
            <person name="Studholme D.J."/>
        </authorList>
    </citation>
    <scope>NUCLEOTIDE SEQUENCE [LARGE SCALE GENOMIC DNA]</scope>
    <source>
        <strain evidence="2 3">197901</strain>
        <strain evidence="1 4">Yx</strain>
    </source>
</reference>
<proteinExistence type="predicted"/>
<organism evidence="2 3">
    <name type="scientific">Aphanomyces astaci</name>
    <name type="common">Crayfish plague agent</name>
    <dbReference type="NCBI Taxonomy" id="112090"/>
    <lineage>
        <taxon>Eukaryota</taxon>
        <taxon>Sar</taxon>
        <taxon>Stramenopiles</taxon>
        <taxon>Oomycota</taxon>
        <taxon>Saprolegniomycetes</taxon>
        <taxon>Saprolegniales</taxon>
        <taxon>Verrucalvaceae</taxon>
        <taxon>Aphanomyces</taxon>
    </lineage>
</organism>
<protein>
    <submittedName>
        <fullName evidence="2">Uncharacterized protein</fullName>
    </submittedName>
</protein>